<keyword evidence="5" id="KW-0597">Phosphoprotein</keyword>
<evidence type="ECO:0000256" key="6">
    <source>
        <dbReference type="ARBA" id="ARBA00022843"/>
    </source>
</evidence>
<keyword evidence="9" id="KW-0539">Nucleus</keyword>
<feature type="compositionally biased region" description="Basic and acidic residues" evidence="10">
    <location>
        <begin position="67"/>
        <end position="80"/>
    </location>
</feature>
<keyword evidence="4" id="KW-1017">Isopeptide bond</keyword>
<evidence type="ECO:0000313" key="13">
    <source>
        <dbReference type="Proteomes" id="UP000559256"/>
    </source>
</evidence>
<dbReference type="InterPro" id="IPR018866">
    <property type="entry name" value="Znf-4CXXC_R1"/>
</dbReference>
<feature type="compositionally biased region" description="Low complexity" evidence="10">
    <location>
        <begin position="91"/>
        <end position="100"/>
    </location>
</feature>
<evidence type="ECO:0000256" key="8">
    <source>
        <dbReference type="ARBA" id="ARBA00023163"/>
    </source>
</evidence>
<comment type="caution">
    <text evidence="12">The sequence shown here is derived from an EMBL/GenBank/DDBJ whole genome shotgun (WGS) entry which is preliminary data.</text>
</comment>
<keyword evidence="7" id="KW-0805">Transcription regulation</keyword>
<organism evidence="12 13">
    <name type="scientific">Tetrapyrgos nigripes</name>
    <dbReference type="NCBI Taxonomy" id="182062"/>
    <lineage>
        <taxon>Eukaryota</taxon>
        <taxon>Fungi</taxon>
        <taxon>Dikarya</taxon>
        <taxon>Basidiomycota</taxon>
        <taxon>Agaricomycotina</taxon>
        <taxon>Agaricomycetes</taxon>
        <taxon>Agaricomycetidae</taxon>
        <taxon>Agaricales</taxon>
        <taxon>Marasmiineae</taxon>
        <taxon>Marasmiaceae</taxon>
        <taxon>Tetrapyrgos</taxon>
    </lineage>
</organism>
<keyword evidence="8" id="KW-0804">Transcription</keyword>
<reference evidence="12 13" key="1">
    <citation type="journal article" date="2020" name="ISME J.">
        <title>Uncovering the hidden diversity of litter-decomposition mechanisms in mushroom-forming fungi.</title>
        <authorList>
            <person name="Floudas D."/>
            <person name="Bentzer J."/>
            <person name="Ahren D."/>
            <person name="Johansson T."/>
            <person name="Persson P."/>
            <person name="Tunlid A."/>
        </authorList>
    </citation>
    <scope>NUCLEOTIDE SEQUENCE [LARGE SCALE GENOMIC DNA]</scope>
    <source>
        <strain evidence="12 13">CBS 291.85</strain>
    </source>
</reference>
<dbReference type="PANTHER" id="PTHR31169:SF8">
    <property type="entry name" value="ZINC-FINGER DOMAIN OF MONOAMINE-OXIDASE A REPRESSOR R1 PROTEIN"/>
    <property type="match status" value="1"/>
</dbReference>
<feature type="region of interest" description="Disordered" evidence="10">
    <location>
        <begin position="898"/>
        <end position="942"/>
    </location>
</feature>
<feature type="compositionally biased region" description="Pro residues" evidence="10">
    <location>
        <begin position="116"/>
        <end position="125"/>
    </location>
</feature>
<feature type="compositionally biased region" description="Acidic residues" evidence="10">
    <location>
        <begin position="265"/>
        <end position="275"/>
    </location>
</feature>
<feature type="region of interest" description="Disordered" evidence="10">
    <location>
        <begin position="976"/>
        <end position="1035"/>
    </location>
</feature>
<proteinExistence type="predicted"/>
<feature type="compositionally biased region" description="Polar residues" evidence="10">
    <location>
        <begin position="1228"/>
        <end position="1237"/>
    </location>
</feature>
<feature type="compositionally biased region" description="Polar residues" evidence="10">
    <location>
        <begin position="172"/>
        <end position="212"/>
    </location>
</feature>
<feature type="region of interest" description="Disordered" evidence="10">
    <location>
        <begin position="259"/>
        <end position="328"/>
    </location>
</feature>
<feature type="compositionally biased region" description="Low complexity" evidence="10">
    <location>
        <begin position="311"/>
        <end position="321"/>
    </location>
</feature>
<keyword evidence="3" id="KW-0963">Cytoplasm</keyword>
<keyword evidence="13" id="KW-1185">Reference proteome</keyword>
<name>A0A8H5GYZ4_9AGAR</name>
<evidence type="ECO:0000256" key="3">
    <source>
        <dbReference type="ARBA" id="ARBA00022490"/>
    </source>
</evidence>
<feature type="region of interest" description="Disordered" evidence="10">
    <location>
        <begin position="342"/>
        <end position="459"/>
    </location>
</feature>
<feature type="region of interest" description="Disordered" evidence="10">
    <location>
        <begin position="551"/>
        <end position="582"/>
    </location>
</feature>
<feature type="compositionally biased region" description="Low complexity" evidence="10">
    <location>
        <begin position="289"/>
        <end position="303"/>
    </location>
</feature>
<evidence type="ECO:0000256" key="4">
    <source>
        <dbReference type="ARBA" id="ARBA00022499"/>
    </source>
</evidence>
<feature type="domain" description="Zinc-finger" evidence="11">
    <location>
        <begin position="1044"/>
        <end position="1109"/>
    </location>
</feature>
<dbReference type="GO" id="GO:0005634">
    <property type="term" value="C:nucleus"/>
    <property type="evidence" value="ECO:0007669"/>
    <property type="project" value="UniProtKB-SubCell"/>
</dbReference>
<feature type="region of interest" description="Disordered" evidence="10">
    <location>
        <begin position="1223"/>
        <end position="1282"/>
    </location>
</feature>
<feature type="compositionally biased region" description="Low complexity" evidence="10">
    <location>
        <begin position="815"/>
        <end position="833"/>
    </location>
</feature>
<sequence>MPPPSSPQALTFMASPNASTSLPVTYHQKSNLPIFPTTTPTTRVSFAASTPEKTPASPSATPIYAKTSEHHPSNRKHPESDSEIEEVNIVSQSLLQSSSSPTHRAPSHALSVSTPPARPSLPLPSTPMSAIQLSPVSYQLLSPSHEQQHPLPSISTPSASTHESLFTPPPTQYTRSVSPMTSHTHVDSGSPTFLQQSHTDQPQSSSDISVTHTSKKRKTLVAAFVRVPPFPIDITKASYFVPLEISEEKWARMTAREFSRMTRDTEDDSDDDSESDPILLSPPKKRAAIRSAVAARSVSSNHSRSPKTLGSPAPSSSSSSKLSRKSIPKKAVYNSVEDALNSAFGGNTVDDDDVDYDDVSSVRKRGASEDGGKKGKVPRRRPGPLSLPASKSDLTSGSEMVSSGRPKRDSGLSRGRGTPSSVEERPTKKPRRSTAVSSGLPGVVKPGKRPYTKGAQKKKLPEVDSNGLYSYGAEDNLVMLYVDVPFPETRRRGFLGSRVFDCRDREQEELEDGILAYSAKIVVSAAPRAQNKQREQLNMVGRIPKRLSAVAQPGSSSDALVGDERPAPQHTQSPAQTSVPTSLTPEALELPPMSAKARGKQRAVSPEYEGWSLFGGEKDMDISDIDVSLSVFEETAPLDYEGLATDEANPSRFIHEDDLSMSCYIRFDEDSSPTSSVVIKTPPRPLPSFAGLNPVPGSDDVPADFNFPSSSSHLNESLFSPQTLRGVPGELDVASDETWLRESLDSGSGSLDPFFKEITDGTINPTALLPEYDPVLSRDYEPLHAVTASFGLDQHDHDYLGDYDQDEGKEEDIVPSPSSFHSPLLSQPSSAPSNTYTASFPNSTVSYFEGNKLPPRSTARFISVQSLSASTAKPTATSLSERISASTSVPSALANLLGYGSSEDENDENDKDYGTMAAEPNTNTKNSDPEDGNGIGPDRPIVVGADVDADADASADELGSAMIVDDVDWRDAVVERTEHGDEPVKRPDANDKDDPDENGPDSDSRPPQEDKPSQQASSSTMIPQQKSFHRGGQGVDWPTSSDEYYCHHCRTKPFKPSMACSSCPKKYCIKCIVHRYGDLVTFDDGLSNWKCFMCQDNCKCDKCSQRRDETYIRLPFPVSLPAVIIGEIVAKERVPAPIVVSGTINEPFQPWGVIYDFSGQKIAQAFVIDDDENVFAQPLPKPANSLPPSRRVKVVKKKRSKFFVGSVQPSWRLTKDCLVKSRNDADSFPSSSTSTPQDDNHSGAESGIKRRTSYVGRTPPKKIIPLPSEGGDGDESDANANLFGDSLDDMATGVQAVPEDADDDMDAGQQRGLSPQLFVEVNTPTTVNDLSGQSHMDADPVGGGGWFDDDDSTLTDLEDDDREPVGELKRSSIRRGVRANMPMQNNSRCDPGGHVPPLMTKFDSLFGMTLHQQQYRFTNNNNDVPLPTSEIIRMALAAIGVQAVMEL</sequence>
<feature type="region of interest" description="Disordered" evidence="10">
    <location>
        <begin position="803"/>
        <end position="837"/>
    </location>
</feature>
<feature type="compositionally biased region" description="Basic residues" evidence="10">
    <location>
        <begin position="446"/>
        <end position="458"/>
    </location>
</feature>
<comment type="subcellular location">
    <subcellularLocation>
        <location evidence="2">Cytoplasm</location>
    </subcellularLocation>
    <subcellularLocation>
        <location evidence="1">Nucleus</location>
    </subcellularLocation>
</comment>
<feature type="region of interest" description="Disordered" evidence="10">
    <location>
        <begin position="142"/>
        <end position="212"/>
    </location>
</feature>
<feature type="compositionally biased region" description="Polar residues" evidence="10">
    <location>
        <begin position="1013"/>
        <end position="1026"/>
    </location>
</feature>
<feature type="compositionally biased region" description="Basic and acidic residues" evidence="10">
    <location>
        <begin position="1002"/>
        <end position="1012"/>
    </location>
</feature>
<dbReference type="InterPro" id="IPR040221">
    <property type="entry name" value="CDCA7/CDA7L"/>
</dbReference>
<feature type="region of interest" description="Disordered" evidence="10">
    <location>
        <begin position="32"/>
        <end position="128"/>
    </location>
</feature>
<feature type="compositionally biased region" description="Polar residues" evidence="10">
    <location>
        <begin position="392"/>
        <end position="401"/>
    </location>
</feature>
<evidence type="ECO:0000256" key="2">
    <source>
        <dbReference type="ARBA" id="ARBA00004496"/>
    </source>
</evidence>
<protein>
    <recommendedName>
        <fullName evidence="11">Zinc-finger domain-containing protein</fullName>
    </recommendedName>
</protein>
<dbReference type="PANTHER" id="PTHR31169">
    <property type="entry name" value="OS05G0300700 PROTEIN"/>
    <property type="match status" value="1"/>
</dbReference>
<feature type="compositionally biased region" description="Polar residues" evidence="10">
    <location>
        <begin position="32"/>
        <end position="60"/>
    </location>
</feature>
<dbReference type="GO" id="GO:0006355">
    <property type="term" value="P:regulation of DNA-templated transcription"/>
    <property type="evidence" value="ECO:0007669"/>
    <property type="project" value="InterPro"/>
</dbReference>
<dbReference type="Pfam" id="PF10497">
    <property type="entry name" value="zf-4CXXC_R1"/>
    <property type="match status" value="1"/>
</dbReference>
<evidence type="ECO:0000313" key="12">
    <source>
        <dbReference type="EMBL" id="KAF5373602.1"/>
    </source>
</evidence>
<feature type="compositionally biased region" description="Acidic residues" evidence="10">
    <location>
        <begin position="349"/>
        <end position="358"/>
    </location>
</feature>
<keyword evidence="6" id="KW-0832">Ubl conjugation</keyword>
<evidence type="ECO:0000259" key="11">
    <source>
        <dbReference type="Pfam" id="PF10497"/>
    </source>
</evidence>
<evidence type="ECO:0000256" key="9">
    <source>
        <dbReference type="ARBA" id="ARBA00023242"/>
    </source>
</evidence>
<evidence type="ECO:0000256" key="10">
    <source>
        <dbReference type="SAM" id="MobiDB-lite"/>
    </source>
</evidence>
<dbReference type="OrthoDB" id="298344at2759"/>
<accession>A0A8H5GYZ4</accession>
<feature type="compositionally biased region" description="Basic and acidic residues" evidence="10">
    <location>
        <begin position="976"/>
        <end position="992"/>
    </location>
</feature>
<evidence type="ECO:0000256" key="5">
    <source>
        <dbReference type="ARBA" id="ARBA00022553"/>
    </source>
</evidence>
<evidence type="ECO:0000256" key="1">
    <source>
        <dbReference type="ARBA" id="ARBA00004123"/>
    </source>
</evidence>
<feature type="compositionally biased region" description="Polar residues" evidence="10">
    <location>
        <begin position="569"/>
        <end position="582"/>
    </location>
</feature>
<feature type="compositionally biased region" description="Polar residues" evidence="10">
    <location>
        <begin position="153"/>
        <end position="164"/>
    </location>
</feature>
<gene>
    <name evidence="12" type="ORF">D9758_000882</name>
</gene>
<dbReference type="Proteomes" id="UP000559256">
    <property type="component" value="Unassembled WGS sequence"/>
</dbReference>
<dbReference type="EMBL" id="JAACJM010000003">
    <property type="protein sequence ID" value="KAF5373602.1"/>
    <property type="molecule type" value="Genomic_DNA"/>
</dbReference>
<dbReference type="GO" id="GO:0005737">
    <property type="term" value="C:cytoplasm"/>
    <property type="evidence" value="ECO:0007669"/>
    <property type="project" value="UniProtKB-SubCell"/>
</dbReference>
<evidence type="ECO:0000256" key="7">
    <source>
        <dbReference type="ARBA" id="ARBA00023015"/>
    </source>
</evidence>